<dbReference type="Proteomes" id="UP001056455">
    <property type="component" value="Chromosome"/>
</dbReference>
<proteinExistence type="predicted"/>
<evidence type="ECO:0000259" key="2">
    <source>
        <dbReference type="Pfam" id="PF01266"/>
    </source>
</evidence>
<evidence type="ECO:0000256" key="1">
    <source>
        <dbReference type="ARBA" id="ARBA00023002"/>
    </source>
</evidence>
<dbReference type="PANTHER" id="PTHR13847">
    <property type="entry name" value="SARCOSINE DEHYDROGENASE-RELATED"/>
    <property type="match status" value="1"/>
</dbReference>
<dbReference type="PANTHER" id="PTHR13847:SF289">
    <property type="entry name" value="GLYCINE OXIDASE"/>
    <property type="match status" value="1"/>
</dbReference>
<dbReference type="Gene3D" id="3.30.9.10">
    <property type="entry name" value="D-Amino Acid Oxidase, subunit A, domain 2"/>
    <property type="match status" value="1"/>
</dbReference>
<dbReference type="SUPFAM" id="SSF51905">
    <property type="entry name" value="FAD/NAD(P)-binding domain"/>
    <property type="match status" value="1"/>
</dbReference>
<reference evidence="3" key="1">
    <citation type="submission" date="2022-06" db="EMBL/GenBank/DDBJ databases">
        <title>Ornithinimicrobium HY1793.</title>
        <authorList>
            <person name="Huang Y."/>
        </authorList>
    </citation>
    <scope>NUCLEOTIDE SEQUENCE</scope>
    <source>
        <strain evidence="3">HY1793</strain>
    </source>
</reference>
<dbReference type="SUPFAM" id="SSF54373">
    <property type="entry name" value="FAD-linked reductases, C-terminal domain"/>
    <property type="match status" value="1"/>
</dbReference>
<dbReference type="Pfam" id="PF01266">
    <property type="entry name" value="DAO"/>
    <property type="match status" value="1"/>
</dbReference>
<accession>A0ABY4YSE9</accession>
<dbReference type="InterPro" id="IPR006076">
    <property type="entry name" value="FAD-dep_OxRdtase"/>
</dbReference>
<dbReference type="Gene3D" id="3.50.50.60">
    <property type="entry name" value="FAD/NAD(P)-binding domain"/>
    <property type="match status" value="2"/>
</dbReference>
<evidence type="ECO:0000313" key="3">
    <source>
        <dbReference type="EMBL" id="USQ79643.1"/>
    </source>
</evidence>
<keyword evidence="1" id="KW-0560">Oxidoreductase</keyword>
<protein>
    <submittedName>
        <fullName evidence="3">FAD-binding oxidoreductase</fullName>
    </submittedName>
</protein>
<dbReference type="InterPro" id="IPR036188">
    <property type="entry name" value="FAD/NAD-bd_sf"/>
</dbReference>
<dbReference type="RefSeq" id="WP_252592747.1">
    <property type="nucleotide sequence ID" value="NZ_CP099489.1"/>
</dbReference>
<sequence>MAMSPLSKAAPEHVIVVGAGMVGLSTAWFLQQRGVQVTVLERSAVAAGASWGNAGWITPAMAIPLAEPAVLKYGMKAVLDPSAPLHVPISLDPPLWSFLLRFAARCTGPTWRKTMAALAPLNIAALDAYDELETDPGMHAALRSGPILAAFQEGEHADGLLLEFDHIREAGLELEASDVPLSQLAELAPVVSSNVSRAIRIDGQRFMNPGAYVAALADAVRSRGGEVREGADVRGLRHGPGGIFVDLVGAAPVHGDAVVLATGAWLPTLAKQYGVRTSLRAGRGYSFSVSQPTDGKQVNNPIYFPYERIVCTPLGDTGRIRMGGTMEFQPTDAPLYPQRIESIVENAMPLVEGLDLSDRQDEWVGARPVTVDGLPLVGPTKAPGVWVHGGHGMWGMCQGPATARLLAEQIVTGRAPDALRPLTPTR</sequence>
<gene>
    <name evidence="3" type="ORF">NF556_18950</name>
</gene>
<keyword evidence="4" id="KW-1185">Reference proteome</keyword>
<name>A0ABY4YSE9_9MICO</name>
<evidence type="ECO:0000313" key="4">
    <source>
        <dbReference type="Proteomes" id="UP001056455"/>
    </source>
</evidence>
<feature type="domain" description="FAD dependent oxidoreductase" evidence="2">
    <location>
        <begin position="13"/>
        <end position="408"/>
    </location>
</feature>
<organism evidence="3 4">
    <name type="scientific">Ornithinimicrobium faecis</name>
    <dbReference type="NCBI Taxonomy" id="2934158"/>
    <lineage>
        <taxon>Bacteria</taxon>
        <taxon>Bacillati</taxon>
        <taxon>Actinomycetota</taxon>
        <taxon>Actinomycetes</taxon>
        <taxon>Micrococcales</taxon>
        <taxon>Ornithinimicrobiaceae</taxon>
        <taxon>Ornithinimicrobium</taxon>
    </lineage>
</organism>
<dbReference type="EMBL" id="CP099489">
    <property type="protein sequence ID" value="USQ79643.1"/>
    <property type="molecule type" value="Genomic_DNA"/>
</dbReference>